<feature type="transmembrane region" description="Helical" evidence="13">
    <location>
        <begin position="119"/>
        <end position="138"/>
    </location>
</feature>
<dbReference type="Pfam" id="PF00810">
    <property type="entry name" value="ER_lumen_recept"/>
    <property type="match status" value="1"/>
</dbReference>
<dbReference type="Proteomes" id="UP001642483">
    <property type="component" value="Unassembled WGS sequence"/>
</dbReference>
<evidence type="ECO:0000256" key="5">
    <source>
        <dbReference type="ARBA" id="ARBA00022692"/>
    </source>
</evidence>
<evidence type="ECO:0000256" key="6">
    <source>
        <dbReference type="ARBA" id="ARBA00022824"/>
    </source>
</evidence>
<evidence type="ECO:0000256" key="9">
    <source>
        <dbReference type="ARBA" id="ARBA00022989"/>
    </source>
</evidence>
<keyword evidence="6 13" id="KW-0256">Endoplasmic reticulum</keyword>
<keyword evidence="4 13" id="KW-0813">Transport</keyword>
<reference evidence="14 15" key="1">
    <citation type="submission" date="2024-02" db="EMBL/GenBank/DDBJ databases">
        <authorList>
            <person name="Daric V."/>
            <person name="Darras S."/>
        </authorList>
    </citation>
    <scope>NUCLEOTIDE SEQUENCE [LARGE SCALE GENOMIC DNA]</scope>
</reference>
<keyword evidence="7" id="KW-0931">ER-Golgi transport</keyword>
<keyword evidence="9 13" id="KW-1133">Transmembrane helix</keyword>
<evidence type="ECO:0000256" key="11">
    <source>
        <dbReference type="ARBA" id="ARBA00023170"/>
    </source>
</evidence>
<organism evidence="14 15">
    <name type="scientific">Clavelina lepadiformis</name>
    <name type="common">Light-bulb sea squirt</name>
    <name type="synonym">Ascidia lepadiformis</name>
    <dbReference type="NCBI Taxonomy" id="159417"/>
    <lineage>
        <taxon>Eukaryota</taxon>
        <taxon>Metazoa</taxon>
        <taxon>Chordata</taxon>
        <taxon>Tunicata</taxon>
        <taxon>Ascidiacea</taxon>
        <taxon>Aplousobranchia</taxon>
        <taxon>Clavelinidae</taxon>
        <taxon>Clavelina</taxon>
    </lineage>
</organism>
<evidence type="ECO:0000256" key="13">
    <source>
        <dbReference type="RuleBase" id="RU000634"/>
    </source>
</evidence>
<keyword evidence="12" id="KW-0968">Cytoplasmic vesicle</keyword>
<feature type="transmembrane region" description="Helical" evidence="13">
    <location>
        <begin position="65"/>
        <end position="82"/>
    </location>
</feature>
<comment type="subcellular location">
    <subcellularLocation>
        <location evidence="1">Cytoplasmic vesicle</location>
        <location evidence="1">COPI-coated vesicle membrane</location>
        <topology evidence="1">Multi-pass membrane protein</topology>
    </subcellularLocation>
    <subcellularLocation>
        <location evidence="2 13">Endoplasmic reticulum membrane</location>
        <topology evidence="2 13">Multi-pass membrane protein</topology>
    </subcellularLocation>
</comment>
<name>A0ABP0EW09_CLALP</name>
<comment type="caution">
    <text evidence="13">Lacks conserved residue(s) required for the propagation of feature annotation.</text>
</comment>
<keyword evidence="10 13" id="KW-0472">Membrane</keyword>
<keyword evidence="15" id="KW-1185">Reference proteome</keyword>
<dbReference type="PROSITE" id="PS00952">
    <property type="entry name" value="ER_LUMEN_RECEPTOR_2"/>
    <property type="match status" value="1"/>
</dbReference>
<gene>
    <name evidence="14" type="ORF">CVLEPA_LOCUS654</name>
</gene>
<evidence type="ECO:0000313" key="14">
    <source>
        <dbReference type="EMBL" id="CAK8671605.1"/>
    </source>
</evidence>
<accession>A0ABP0EW09</accession>
<evidence type="ECO:0000256" key="8">
    <source>
        <dbReference type="ARBA" id="ARBA00022927"/>
    </source>
</evidence>
<dbReference type="PANTHER" id="PTHR10585">
    <property type="entry name" value="ER LUMEN PROTEIN RETAINING RECEPTOR"/>
    <property type="match status" value="1"/>
</dbReference>
<protein>
    <recommendedName>
        <fullName evidence="13">ER lumen protein-retaining receptor</fullName>
    </recommendedName>
</protein>
<feature type="transmembrane region" description="Helical" evidence="13">
    <location>
        <begin position="175"/>
        <end position="200"/>
    </location>
</feature>
<proteinExistence type="inferred from homology"/>
<keyword evidence="8 13" id="KW-0653">Protein transport</keyword>
<evidence type="ECO:0000256" key="4">
    <source>
        <dbReference type="ARBA" id="ARBA00022448"/>
    </source>
</evidence>
<evidence type="ECO:0000256" key="1">
    <source>
        <dbReference type="ARBA" id="ARBA00004129"/>
    </source>
</evidence>
<evidence type="ECO:0000256" key="3">
    <source>
        <dbReference type="ARBA" id="ARBA00010120"/>
    </source>
</evidence>
<feature type="transmembrane region" description="Helical" evidence="13">
    <location>
        <begin position="150"/>
        <end position="169"/>
    </location>
</feature>
<evidence type="ECO:0000256" key="7">
    <source>
        <dbReference type="ARBA" id="ARBA00022892"/>
    </source>
</evidence>
<keyword evidence="11 13" id="KW-0675">Receptor</keyword>
<evidence type="ECO:0000256" key="10">
    <source>
        <dbReference type="ARBA" id="ARBA00023136"/>
    </source>
</evidence>
<comment type="similarity">
    <text evidence="3 13">Belongs to the ERD2 family.</text>
</comment>
<keyword evidence="5 13" id="KW-0812">Transmembrane</keyword>
<dbReference type="EMBL" id="CAWYQH010000001">
    <property type="protein sequence ID" value="CAK8671605.1"/>
    <property type="molecule type" value="Genomic_DNA"/>
</dbReference>
<evidence type="ECO:0000256" key="12">
    <source>
        <dbReference type="ARBA" id="ARBA00023329"/>
    </source>
</evidence>
<evidence type="ECO:0000313" key="15">
    <source>
        <dbReference type="Proteomes" id="UP001642483"/>
    </source>
</evidence>
<dbReference type="InterPro" id="IPR000133">
    <property type="entry name" value="ER_ret_rcpt"/>
</dbReference>
<sequence>MNAFRFTADMLHLTAMLLLLAKLWQSKSSAGLSALSQVLFALVYTTRYLDLFLNFFSIYNTTMKITYISITYTTVLSIYLKFKETYDRKTDPHLLAMGLVILSTVLALVFNHEFQTLEIFWTFSIYLESVAILPQLYVISKTGRPEAVTVQYLTFLGMYRALYIVNWIYRYYTQGYFDMIAIGAGCVQTFLYIDFLYLYITKETITTLIQKEEKLNLITNI</sequence>
<comment type="caution">
    <text evidence="14">The sequence shown here is derived from an EMBL/GenBank/DDBJ whole genome shotgun (WGS) entry which is preliminary data.</text>
</comment>
<dbReference type="PRINTS" id="PR00660">
    <property type="entry name" value="ERLUMENR"/>
</dbReference>
<evidence type="ECO:0000256" key="2">
    <source>
        <dbReference type="ARBA" id="ARBA00004477"/>
    </source>
</evidence>
<feature type="transmembrane region" description="Helical" evidence="13">
    <location>
        <begin position="94"/>
        <end position="113"/>
    </location>
</feature>